<dbReference type="SUPFAM" id="SSF55073">
    <property type="entry name" value="Nucleotide cyclase"/>
    <property type="match status" value="1"/>
</dbReference>
<dbReference type="Proteomes" id="UP001180616">
    <property type="component" value="Chromosome"/>
</dbReference>
<keyword evidence="4" id="KW-1133">Transmembrane helix</keyword>
<feature type="compositionally biased region" description="Polar residues" evidence="3">
    <location>
        <begin position="1"/>
        <end position="11"/>
    </location>
</feature>
<dbReference type="PANTHER" id="PTHR45138:SF9">
    <property type="entry name" value="DIGUANYLATE CYCLASE DGCM-RELATED"/>
    <property type="match status" value="1"/>
</dbReference>
<dbReference type="CDD" id="cd01949">
    <property type="entry name" value="GGDEF"/>
    <property type="match status" value="1"/>
</dbReference>
<dbReference type="InterPro" id="IPR043128">
    <property type="entry name" value="Rev_trsase/Diguanyl_cyclase"/>
</dbReference>
<feature type="compositionally biased region" description="Low complexity" evidence="3">
    <location>
        <begin position="14"/>
        <end position="23"/>
    </location>
</feature>
<dbReference type="PANTHER" id="PTHR45138">
    <property type="entry name" value="REGULATORY COMPONENTS OF SENSORY TRANSDUCTION SYSTEM"/>
    <property type="match status" value="1"/>
</dbReference>
<evidence type="ECO:0000256" key="3">
    <source>
        <dbReference type="SAM" id="MobiDB-lite"/>
    </source>
</evidence>
<dbReference type="InterPro" id="IPR029787">
    <property type="entry name" value="Nucleotide_cyclase"/>
</dbReference>
<proteinExistence type="predicted"/>
<organism evidence="6 7">
    <name type="scientific">Nitratidesulfovibrio liaohensis</name>
    <dbReference type="NCBI Taxonomy" id="2604158"/>
    <lineage>
        <taxon>Bacteria</taxon>
        <taxon>Pseudomonadati</taxon>
        <taxon>Thermodesulfobacteriota</taxon>
        <taxon>Desulfovibrionia</taxon>
        <taxon>Desulfovibrionales</taxon>
        <taxon>Desulfovibrionaceae</taxon>
        <taxon>Nitratidesulfovibrio</taxon>
    </lineage>
</organism>
<evidence type="ECO:0000313" key="6">
    <source>
        <dbReference type="EMBL" id="WMW67148.1"/>
    </source>
</evidence>
<feature type="transmembrane region" description="Helical" evidence="4">
    <location>
        <begin position="113"/>
        <end position="140"/>
    </location>
</feature>
<dbReference type="RefSeq" id="WP_309542973.1">
    <property type="nucleotide sequence ID" value="NZ_CP133659.1"/>
</dbReference>
<dbReference type="Gene3D" id="3.30.70.270">
    <property type="match status" value="1"/>
</dbReference>
<protein>
    <recommendedName>
        <fullName evidence="1">diguanylate cyclase</fullName>
        <ecNumber evidence="1">2.7.7.65</ecNumber>
    </recommendedName>
</protein>
<keyword evidence="7" id="KW-1185">Reference proteome</keyword>
<dbReference type="SMART" id="SM00267">
    <property type="entry name" value="GGDEF"/>
    <property type="match status" value="1"/>
</dbReference>
<evidence type="ECO:0000313" key="7">
    <source>
        <dbReference type="Proteomes" id="UP001180616"/>
    </source>
</evidence>
<comment type="catalytic activity">
    <reaction evidence="2">
        <text>2 GTP = 3',3'-c-di-GMP + 2 diphosphate</text>
        <dbReference type="Rhea" id="RHEA:24898"/>
        <dbReference type="ChEBI" id="CHEBI:33019"/>
        <dbReference type="ChEBI" id="CHEBI:37565"/>
        <dbReference type="ChEBI" id="CHEBI:58805"/>
        <dbReference type="EC" id="2.7.7.65"/>
    </reaction>
</comment>
<evidence type="ECO:0000256" key="2">
    <source>
        <dbReference type="ARBA" id="ARBA00034247"/>
    </source>
</evidence>
<keyword evidence="4" id="KW-0472">Membrane</keyword>
<accession>A0ABY9R5Y6</accession>
<dbReference type="InterPro" id="IPR050469">
    <property type="entry name" value="Diguanylate_Cyclase"/>
</dbReference>
<feature type="transmembrane region" description="Helical" evidence="4">
    <location>
        <begin position="71"/>
        <end position="90"/>
    </location>
</feature>
<dbReference type="NCBIfam" id="TIGR00254">
    <property type="entry name" value="GGDEF"/>
    <property type="match status" value="1"/>
</dbReference>
<keyword evidence="4" id="KW-0812">Transmembrane</keyword>
<reference evidence="6" key="1">
    <citation type="submission" date="2023-09" db="EMBL/GenBank/DDBJ databases">
        <authorList>
            <consortium name="CW5 consortium"/>
            <person name="Lu C.-W."/>
        </authorList>
    </citation>
    <scope>NUCLEOTIDE SEQUENCE</scope>
    <source>
        <strain evidence="6">KPS</strain>
    </source>
</reference>
<dbReference type="InterPro" id="IPR000160">
    <property type="entry name" value="GGDEF_dom"/>
</dbReference>
<name>A0ABY9R5Y6_9BACT</name>
<dbReference type="EMBL" id="CP133659">
    <property type="protein sequence ID" value="WMW67148.1"/>
    <property type="molecule type" value="Genomic_DNA"/>
</dbReference>
<evidence type="ECO:0000256" key="4">
    <source>
        <dbReference type="SAM" id="Phobius"/>
    </source>
</evidence>
<evidence type="ECO:0000256" key="1">
    <source>
        <dbReference type="ARBA" id="ARBA00012528"/>
    </source>
</evidence>
<dbReference type="PROSITE" id="PS50887">
    <property type="entry name" value="GGDEF"/>
    <property type="match status" value="1"/>
</dbReference>
<feature type="region of interest" description="Disordered" evidence="3">
    <location>
        <begin position="1"/>
        <end position="23"/>
    </location>
</feature>
<dbReference type="EC" id="2.7.7.65" evidence="1"/>
<feature type="domain" description="GGDEF" evidence="5">
    <location>
        <begin position="243"/>
        <end position="396"/>
    </location>
</feature>
<sequence>MNPTTSCNTRPTDAPGSAGPVGPVGSVGSVGSANAARATDNASTLAPPRWLRQLIDAFWRGVDALNPRTRLAIALFLAVTLPAGILLHHLESQGRAVLPGLPRALPMSIYDDAVLAVALYLAGALVLCIPVAGLICRFVLLRDIREINVFCLALREGRQPRPLALPNEHEDEHDLLRLKRNLEWMAHLVASRERHLMARLEATDSRARHMEELAVRDALTGLFNRRHFERRLAELAADARLRPPFHLMLVDCDRFKAVNDTHGHAAGDELLRLLGDVITEAVRAGTDTPCRIGGDEFGILFACPDENSVRAVAERIRHRFAQCQNHGCTLSIGIARYRQQGEGRADAACQLAPVTDAGNAACAGEGAPLAVQAMVARADGAVYAVKRRGGDGIAVR</sequence>
<dbReference type="Pfam" id="PF00990">
    <property type="entry name" value="GGDEF"/>
    <property type="match status" value="1"/>
</dbReference>
<evidence type="ECO:0000259" key="5">
    <source>
        <dbReference type="PROSITE" id="PS50887"/>
    </source>
</evidence>
<gene>
    <name evidence="6" type="ORF">KPS_001806</name>
</gene>